<evidence type="ECO:0000256" key="1">
    <source>
        <dbReference type="ARBA" id="ARBA00004651"/>
    </source>
</evidence>
<keyword evidence="4 8" id="KW-1133">Transmembrane helix</keyword>
<dbReference type="OrthoDB" id="6353409at2759"/>
<dbReference type="Proteomes" id="UP000324222">
    <property type="component" value="Unassembled WGS sequence"/>
</dbReference>
<accession>A0A5B7ED54</accession>
<keyword evidence="10" id="KW-1185">Reference proteome</keyword>
<dbReference type="PANTHER" id="PTHR42643:SF24">
    <property type="entry name" value="IONOTROPIC RECEPTOR 60A"/>
    <property type="match status" value="1"/>
</dbReference>
<proteinExistence type="predicted"/>
<reference evidence="9 10" key="1">
    <citation type="submission" date="2019-05" db="EMBL/GenBank/DDBJ databases">
        <title>Another draft genome of Portunus trituberculatus and its Hox gene families provides insights of decapod evolution.</title>
        <authorList>
            <person name="Jeong J.-H."/>
            <person name="Song I."/>
            <person name="Kim S."/>
            <person name="Choi T."/>
            <person name="Kim D."/>
            <person name="Ryu S."/>
            <person name="Kim W."/>
        </authorList>
    </citation>
    <scope>NUCLEOTIDE SEQUENCE [LARGE SCALE GENOMIC DNA]</scope>
    <source>
        <tissue evidence="9">Muscle</tissue>
    </source>
</reference>
<dbReference type="EMBL" id="VSRR010002408">
    <property type="protein sequence ID" value="MPC31305.1"/>
    <property type="molecule type" value="Genomic_DNA"/>
</dbReference>
<dbReference type="AlphaFoldDB" id="A0A5B7ED54"/>
<feature type="transmembrane region" description="Helical" evidence="8">
    <location>
        <begin position="155"/>
        <end position="182"/>
    </location>
</feature>
<dbReference type="GO" id="GO:0005886">
    <property type="term" value="C:plasma membrane"/>
    <property type="evidence" value="ECO:0007669"/>
    <property type="project" value="UniProtKB-SubCell"/>
</dbReference>
<evidence type="ECO:0000256" key="2">
    <source>
        <dbReference type="ARBA" id="ARBA00022475"/>
    </source>
</evidence>
<name>A0A5B7ED54_PORTR</name>
<sequence>MQPYGQEFRSVFAKSDLPVFQKLAHLMDFVPSMYEGQRQAISRKQAHLENRRSQQHSIAEWFTLPDGNELLYVGKEDIVPGGSGWPLPHDAPYRDAIDRHLMGVIEAGLYEKWAADLLFNVQVESRKKKQDQRQANVVKVSSGPQGLSMCHLQGAFIVLLLGFALSCLTFAVEILNISAYLYSINYLKFRKL</sequence>
<keyword evidence="5 8" id="KW-0472">Membrane</keyword>
<evidence type="ECO:0000256" key="8">
    <source>
        <dbReference type="SAM" id="Phobius"/>
    </source>
</evidence>
<organism evidence="9 10">
    <name type="scientific">Portunus trituberculatus</name>
    <name type="common">Swimming crab</name>
    <name type="synonym">Neptunus trituberculatus</name>
    <dbReference type="NCBI Taxonomy" id="210409"/>
    <lineage>
        <taxon>Eukaryota</taxon>
        <taxon>Metazoa</taxon>
        <taxon>Ecdysozoa</taxon>
        <taxon>Arthropoda</taxon>
        <taxon>Crustacea</taxon>
        <taxon>Multicrustacea</taxon>
        <taxon>Malacostraca</taxon>
        <taxon>Eumalacostraca</taxon>
        <taxon>Eucarida</taxon>
        <taxon>Decapoda</taxon>
        <taxon>Pleocyemata</taxon>
        <taxon>Brachyura</taxon>
        <taxon>Eubrachyura</taxon>
        <taxon>Portunoidea</taxon>
        <taxon>Portunidae</taxon>
        <taxon>Portuninae</taxon>
        <taxon>Portunus</taxon>
    </lineage>
</organism>
<evidence type="ECO:0000313" key="10">
    <source>
        <dbReference type="Proteomes" id="UP000324222"/>
    </source>
</evidence>
<keyword evidence="6" id="KW-0675">Receptor</keyword>
<gene>
    <name evidence="9" type="ORF">E2C01_024591</name>
</gene>
<dbReference type="InterPro" id="IPR052192">
    <property type="entry name" value="Insect_Ionotropic_Sensory_Rcpt"/>
</dbReference>
<evidence type="ECO:0000256" key="7">
    <source>
        <dbReference type="ARBA" id="ARBA00023180"/>
    </source>
</evidence>
<protein>
    <submittedName>
        <fullName evidence="9">Uncharacterized protein</fullName>
    </submittedName>
</protein>
<evidence type="ECO:0000256" key="6">
    <source>
        <dbReference type="ARBA" id="ARBA00023170"/>
    </source>
</evidence>
<comment type="caution">
    <text evidence="9">The sequence shown here is derived from an EMBL/GenBank/DDBJ whole genome shotgun (WGS) entry which is preliminary data.</text>
</comment>
<keyword evidence="3 8" id="KW-0812">Transmembrane</keyword>
<dbReference type="PANTHER" id="PTHR42643">
    <property type="entry name" value="IONOTROPIC RECEPTOR 20A-RELATED"/>
    <property type="match status" value="1"/>
</dbReference>
<keyword evidence="7" id="KW-0325">Glycoprotein</keyword>
<evidence type="ECO:0000256" key="3">
    <source>
        <dbReference type="ARBA" id="ARBA00022692"/>
    </source>
</evidence>
<keyword evidence="2" id="KW-1003">Cell membrane</keyword>
<evidence type="ECO:0000256" key="4">
    <source>
        <dbReference type="ARBA" id="ARBA00022989"/>
    </source>
</evidence>
<comment type="subcellular location">
    <subcellularLocation>
        <location evidence="1">Cell membrane</location>
        <topology evidence="1">Multi-pass membrane protein</topology>
    </subcellularLocation>
</comment>
<evidence type="ECO:0000313" key="9">
    <source>
        <dbReference type="EMBL" id="MPC31305.1"/>
    </source>
</evidence>
<evidence type="ECO:0000256" key="5">
    <source>
        <dbReference type="ARBA" id="ARBA00023136"/>
    </source>
</evidence>